<feature type="compositionally biased region" description="Polar residues" evidence="1">
    <location>
        <begin position="553"/>
        <end position="566"/>
    </location>
</feature>
<dbReference type="InterPro" id="IPR018488">
    <property type="entry name" value="cNMP-bd_CS"/>
</dbReference>
<organism evidence="4">
    <name type="scientific">Guillardia theta (strain CCMP2712)</name>
    <name type="common">Cryptophyte</name>
    <dbReference type="NCBI Taxonomy" id="905079"/>
    <lineage>
        <taxon>Eukaryota</taxon>
        <taxon>Cryptophyceae</taxon>
        <taxon>Pyrenomonadales</taxon>
        <taxon>Geminigeraceae</taxon>
        <taxon>Guillardia</taxon>
    </lineage>
</organism>
<reference evidence="5" key="3">
    <citation type="submission" date="2015-06" db="UniProtKB">
        <authorList>
            <consortium name="EnsemblProtists"/>
        </authorList>
    </citation>
    <scope>IDENTIFICATION</scope>
</reference>
<keyword evidence="2" id="KW-1133">Transmembrane helix</keyword>
<dbReference type="GeneID" id="17308120"/>
<keyword evidence="6" id="KW-1185">Reference proteome</keyword>
<evidence type="ECO:0000256" key="1">
    <source>
        <dbReference type="SAM" id="MobiDB-lite"/>
    </source>
</evidence>
<proteinExistence type="predicted"/>
<dbReference type="Proteomes" id="UP000011087">
    <property type="component" value="Unassembled WGS sequence"/>
</dbReference>
<evidence type="ECO:0000256" key="2">
    <source>
        <dbReference type="SAM" id="Phobius"/>
    </source>
</evidence>
<dbReference type="InterPro" id="IPR000595">
    <property type="entry name" value="cNMP-bd_dom"/>
</dbReference>
<dbReference type="KEGG" id="gtt:GUITHDRAFT_102726"/>
<feature type="transmembrane region" description="Helical" evidence="2">
    <location>
        <begin position="595"/>
        <end position="618"/>
    </location>
</feature>
<gene>
    <name evidence="4" type="ORF">GUITHDRAFT_102726</name>
</gene>
<dbReference type="OrthoDB" id="196547at2759"/>
<dbReference type="HOGENOM" id="CLU_441764_0_0_1"/>
<evidence type="ECO:0000313" key="6">
    <source>
        <dbReference type="Proteomes" id="UP000011087"/>
    </source>
</evidence>
<feature type="compositionally biased region" description="Basic and acidic residues" evidence="1">
    <location>
        <begin position="466"/>
        <end position="484"/>
    </location>
</feature>
<name>L1JT27_GUITC</name>
<dbReference type="Gene3D" id="2.60.120.10">
    <property type="entry name" value="Jelly Rolls"/>
    <property type="match status" value="1"/>
</dbReference>
<dbReference type="PROSITE" id="PS00888">
    <property type="entry name" value="CNMP_BINDING_1"/>
    <property type="match status" value="1"/>
</dbReference>
<reference evidence="6" key="2">
    <citation type="submission" date="2012-11" db="EMBL/GenBank/DDBJ databases">
        <authorList>
            <person name="Kuo A."/>
            <person name="Curtis B.A."/>
            <person name="Tanifuji G."/>
            <person name="Burki F."/>
            <person name="Gruber A."/>
            <person name="Irimia M."/>
            <person name="Maruyama S."/>
            <person name="Arias M.C."/>
            <person name="Ball S.G."/>
            <person name="Gile G.H."/>
            <person name="Hirakawa Y."/>
            <person name="Hopkins J.F."/>
            <person name="Rensing S.A."/>
            <person name="Schmutz J."/>
            <person name="Symeonidi A."/>
            <person name="Elias M."/>
            <person name="Eveleigh R.J."/>
            <person name="Herman E.K."/>
            <person name="Klute M.J."/>
            <person name="Nakayama T."/>
            <person name="Obornik M."/>
            <person name="Reyes-Prieto A."/>
            <person name="Armbrust E.V."/>
            <person name="Aves S.J."/>
            <person name="Beiko R.G."/>
            <person name="Coutinho P."/>
            <person name="Dacks J.B."/>
            <person name="Durnford D.G."/>
            <person name="Fast N.M."/>
            <person name="Green B.R."/>
            <person name="Grisdale C."/>
            <person name="Hempe F."/>
            <person name="Henrissat B."/>
            <person name="Hoppner M.P."/>
            <person name="Ishida K.-I."/>
            <person name="Kim E."/>
            <person name="Koreny L."/>
            <person name="Kroth P.G."/>
            <person name="Liu Y."/>
            <person name="Malik S.-B."/>
            <person name="Maier U.G."/>
            <person name="McRose D."/>
            <person name="Mock T."/>
            <person name="Neilson J.A."/>
            <person name="Onodera N.T."/>
            <person name="Poole A.M."/>
            <person name="Pritham E.J."/>
            <person name="Richards T.A."/>
            <person name="Rocap G."/>
            <person name="Roy S.W."/>
            <person name="Sarai C."/>
            <person name="Schaack S."/>
            <person name="Shirato S."/>
            <person name="Slamovits C.H."/>
            <person name="Spencer D.F."/>
            <person name="Suzuki S."/>
            <person name="Worden A.Z."/>
            <person name="Zauner S."/>
            <person name="Barry K."/>
            <person name="Bell C."/>
            <person name="Bharti A.K."/>
            <person name="Crow J.A."/>
            <person name="Grimwood J."/>
            <person name="Kramer R."/>
            <person name="Lindquist E."/>
            <person name="Lucas S."/>
            <person name="Salamov A."/>
            <person name="McFadden G.I."/>
            <person name="Lane C.E."/>
            <person name="Keeling P.J."/>
            <person name="Gray M.W."/>
            <person name="Grigoriev I.V."/>
            <person name="Archibald J.M."/>
        </authorList>
    </citation>
    <scope>NUCLEOTIDE SEQUENCE</scope>
    <source>
        <strain evidence="6">CCMP2712</strain>
    </source>
</reference>
<evidence type="ECO:0000259" key="3">
    <source>
        <dbReference type="PROSITE" id="PS50042"/>
    </source>
</evidence>
<evidence type="ECO:0000313" key="4">
    <source>
        <dbReference type="EMBL" id="EKX51459.1"/>
    </source>
</evidence>
<feature type="domain" description="Cyclic nucleotide-binding" evidence="3">
    <location>
        <begin position="308"/>
        <end position="459"/>
    </location>
</feature>
<dbReference type="EMBL" id="JH992975">
    <property type="protein sequence ID" value="EKX51459.1"/>
    <property type="molecule type" value="Genomic_DNA"/>
</dbReference>
<dbReference type="RefSeq" id="XP_005838439.1">
    <property type="nucleotide sequence ID" value="XM_005838382.1"/>
</dbReference>
<dbReference type="EnsemblProtists" id="EKX51459">
    <property type="protein sequence ID" value="EKX51459"/>
    <property type="gene ID" value="GUITHDRAFT_102726"/>
</dbReference>
<dbReference type="Pfam" id="PF00027">
    <property type="entry name" value="cNMP_binding"/>
    <property type="match status" value="1"/>
</dbReference>
<dbReference type="PaxDb" id="55529-EKX51459"/>
<accession>L1JT27</accession>
<reference evidence="4 6" key="1">
    <citation type="journal article" date="2012" name="Nature">
        <title>Algal genomes reveal evolutionary mosaicism and the fate of nucleomorphs.</title>
        <authorList>
            <consortium name="DOE Joint Genome Institute"/>
            <person name="Curtis B.A."/>
            <person name="Tanifuji G."/>
            <person name="Burki F."/>
            <person name="Gruber A."/>
            <person name="Irimia M."/>
            <person name="Maruyama S."/>
            <person name="Arias M.C."/>
            <person name="Ball S.G."/>
            <person name="Gile G.H."/>
            <person name="Hirakawa Y."/>
            <person name="Hopkins J.F."/>
            <person name="Kuo A."/>
            <person name="Rensing S.A."/>
            <person name="Schmutz J."/>
            <person name="Symeonidi A."/>
            <person name="Elias M."/>
            <person name="Eveleigh R.J."/>
            <person name="Herman E.K."/>
            <person name="Klute M.J."/>
            <person name="Nakayama T."/>
            <person name="Obornik M."/>
            <person name="Reyes-Prieto A."/>
            <person name="Armbrust E.V."/>
            <person name="Aves S.J."/>
            <person name="Beiko R.G."/>
            <person name="Coutinho P."/>
            <person name="Dacks J.B."/>
            <person name="Durnford D.G."/>
            <person name="Fast N.M."/>
            <person name="Green B.R."/>
            <person name="Grisdale C.J."/>
            <person name="Hempel F."/>
            <person name="Henrissat B."/>
            <person name="Hoppner M.P."/>
            <person name="Ishida K."/>
            <person name="Kim E."/>
            <person name="Koreny L."/>
            <person name="Kroth P.G."/>
            <person name="Liu Y."/>
            <person name="Malik S.B."/>
            <person name="Maier U.G."/>
            <person name="McRose D."/>
            <person name="Mock T."/>
            <person name="Neilson J.A."/>
            <person name="Onodera N.T."/>
            <person name="Poole A.M."/>
            <person name="Pritham E.J."/>
            <person name="Richards T.A."/>
            <person name="Rocap G."/>
            <person name="Roy S.W."/>
            <person name="Sarai C."/>
            <person name="Schaack S."/>
            <person name="Shirato S."/>
            <person name="Slamovits C.H."/>
            <person name="Spencer D.F."/>
            <person name="Suzuki S."/>
            <person name="Worden A.Z."/>
            <person name="Zauner S."/>
            <person name="Barry K."/>
            <person name="Bell C."/>
            <person name="Bharti A.K."/>
            <person name="Crow J.A."/>
            <person name="Grimwood J."/>
            <person name="Kramer R."/>
            <person name="Lindquist E."/>
            <person name="Lucas S."/>
            <person name="Salamov A."/>
            <person name="McFadden G.I."/>
            <person name="Lane C.E."/>
            <person name="Keeling P.J."/>
            <person name="Gray M.W."/>
            <person name="Grigoriev I.V."/>
            <person name="Archibald J.M."/>
        </authorList>
    </citation>
    <scope>NUCLEOTIDE SEQUENCE</scope>
    <source>
        <strain evidence="4 6">CCMP2712</strain>
    </source>
</reference>
<dbReference type="CDD" id="cd00038">
    <property type="entry name" value="CAP_ED"/>
    <property type="match status" value="1"/>
</dbReference>
<feature type="region of interest" description="Disordered" evidence="1">
    <location>
        <begin position="466"/>
        <end position="566"/>
    </location>
</feature>
<dbReference type="PROSITE" id="PS50042">
    <property type="entry name" value="CNMP_BINDING_3"/>
    <property type="match status" value="1"/>
</dbReference>
<evidence type="ECO:0000313" key="5">
    <source>
        <dbReference type="EnsemblProtists" id="EKX51459"/>
    </source>
</evidence>
<protein>
    <recommendedName>
        <fullName evidence="3">Cyclic nucleotide-binding domain-containing protein</fullName>
    </recommendedName>
</protein>
<keyword evidence="2" id="KW-0472">Membrane</keyword>
<dbReference type="InterPro" id="IPR018490">
    <property type="entry name" value="cNMP-bd_dom_sf"/>
</dbReference>
<dbReference type="InterPro" id="IPR014710">
    <property type="entry name" value="RmlC-like_jellyroll"/>
</dbReference>
<dbReference type="SUPFAM" id="SSF51206">
    <property type="entry name" value="cAMP-binding domain-like"/>
    <property type="match status" value="1"/>
</dbReference>
<feature type="compositionally biased region" description="Basic and acidic residues" evidence="1">
    <location>
        <begin position="505"/>
        <end position="516"/>
    </location>
</feature>
<dbReference type="AlphaFoldDB" id="L1JT27"/>
<keyword evidence="2" id="KW-0812">Transmembrane</keyword>
<sequence length="619" mass="69410">MDPEVLLARRKLDNEEEDANGLPALPVRYCQEEPPLLGYSFQDWHHRLCEVCPNVAEFRYASKSQLDPKDPSMSRHAPRMKRVGYIQASTEVMSGDKVEVQDFSTGEKLGLWTFEITFYNLESAFVGKRTYVFGHPQSWIDFIMSIIADKQRLSNDNYFSYLAKSLSITGEIWQKGDTGCTGIDKTAWKKARLKNGKVFTDCQKVFDRFAVPAAHASTMELASSDEEHLMLAENKLISALSDLGLDVSDDQVQGITKELNLKRTYESGYTFSEFFLVFKSFYQNQSMAPSEIVKEKLMQIMHKSKNTFLKMLSEEEQRTLIEGFGKDGKPNCVFKTFNCGAVLVHQGDEGDSMFIVVEGQLSVLVSFGSGAEAYRKEVAVLPSGAVMGEMRFPFPFLILLVLTYRPSSSSLVLGKPRSATCLVKSDTCSVAEITKGALTALLQSRPYLARELEEIVHRRDTSNYLLGEKRTKEEDEGGREGRKDEDEDEDKEAGSAAAMLAYRSRARDKFSSKGKEAEEDDGDKLKQPSERGSTGILPRYNRVVTRKNRNQRSKSQMSSYPESVTESLPLIKGQPRKVRTGVWQIPSLVDTGSTVLPLMILKALVILSSIAFVFISLAP</sequence>
<dbReference type="SMART" id="SM00100">
    <property type="entry name" value="cNMP"/>
    <property type="match status" value="1"/>
</dbReference>